<sequence>MQEKLKLHLMHLKGIIWGIPILYIYSLFIEAFIINPLQLDKRLFGFIYFFGFLLFIFIFVKVLILLLKDLKYWVNQFREFEWKNINKT</sequence>
<keyword evidence="1" id="KW-0812">Transmembrane</keyword>
<dbReference type="EMBL" id="LAZR01000069">
    <property type="protein sequence ID" value="KKN95613.1"/>
    <property type="molecule type" value="Genomic_DNA"/>
</dbReference>
<accession>A0A0F9XTJ1</accession>
<evidence type="ECO:0000313" key="2">
    <source>
        <dbReference type="EMBL" id="KKN95613.1"/>
    </source>
</evidence>
<protein>
    <submittedName>
        <fullName evidence="2">Uncharacterized protein</fullName>
    </submittedName>
</protein>
<proteinExistence type="predicted"/>
<feature type="transmembrane region" description="Helical" evidence="1">
    <location>
        <begin position="12"/>
        <end position="34"/>
    </location>
</feature>
<keyword evidence="1" id="KW-1133">Transmembrane helix</keyword>
<evidence type="ECO:0000256" key="1">
    <source>
        <dbReference type="SAM" id="Phobius"/>
    </source>
</evidence>
<reference evidence="2" key="1">
    <citation type="journal article" date="2015" name="Nature">
        <title>Complex archaea that bridge the gap between prokaryotes and eukaryotes.</title>
        <authorList>
            <person name="Spang A."/>
            <person name="Saw J.H."/>
            <person name="Jorgensen S.L."/>
            <person name="Zaremba-Niedzwiedzka K."/>
            <person name="Martijn J."/>
            <person name="Lind A.E."/>
            <person name="van Eijk R."/>
            <person name="Schleper C."/>
            <person name="Guy L."/>
            <person name="Ettema T.J."/>
        </authorList>
    </citation>
    <scope>NUCLEOTIDE SEQUENCE</scope>
</reference>
<comment type="caution">
    <text evidence="2">The sequence shown here is derived from an EMBL/GenBank/DDBJ whole genome shotgun (WGS) entry which is preliminary data.</text>
</comment>
<organism evidence="2">
    <name type="scientific">marine sediment metagenome</name>
    <dbReference type="NCBI Taxonomy" id="412755"/>
    <lineage>
        <taxon>unclassified sequences</taxon>
        <taxon>metagenomes</taxon>
        <taxon>ecological metagenomes</taxon>
    </lineage>
</organism>
<dbReference type="AlphaFoldDB" id="A0A0F9XTJ1"/>
<gene>
    <name evidence="2" type="ORF">LCGC14_0174820</name>
</gene>
<name>A0A0F9XTJ1_9ZZZZ</name>
<keyword evidence="1" id="KW-0472">Membrane</keyword>
<feature type="transmembrane region" description="Helical" evidence="1">
    <location>
        <begin position="46"/>
        <end position="67"/>
    </location>
</feature>